<dbReference type="SUPFAM" id="SSF56300">
    <property type="entry name" value="Metallo-dependent phosphatases"/>
    <property type="match status" value="1"/>
</dbReference>
<evidence type="ECO:0000256" key="3">
    <source>
        <dbReference type="ARBA" id="ARBA00022839"/>
    </source>
</evidence>
<gene>
    <name evidence="5" type="ORF">A3B49_04010</name>
</gene>
<dbReference type="Proteomes" id="UP000178017">
    <property type="component" value="Unassembled WGS sequence"/>
</dbReference>
<name>A0A1F5MK15_9BACT</name>
<keyword evidence="3" id="KW-0269">Exonuclease</keyword>
<dbReference type="InterPro" id="IPR041796">
    <property type="entry name" value="Mre11_N"/>
</dbReference>
<reference evidence="5 6" key="1">
    <citation type="journal article" date="2016" name="Nat. Commun.">
        <title>Thousands of microbial genomes shed light on interconnected biogeochemical processes in an aquifer system.</title>
        <authorList>
            <person name="Anantharaman K."/>
            <person name="Brown C.T."/>
            <person name="Hug L.A."/>
            <person name="Sharon I."/>
            <person name="Castelle C.J."/>
            <person name="Probst A.J."/>
            <person name="Thomas B.C."/>
            <person name="Singh A."/>
            <person name="Wilkins M.J."/>
            <person name="Karaoz U."/>
            <person name="Brodie E.L."/>
            <person name="Williams K.H."/>
            <person name="Hubbard S.S."/>
            <person name="Banfield J.F."/>
        </authorList>
    </citation>
    <scope>NUCLEOTIDE SEQUENCE [LARGE SCALE GENOMIC DNA]</scope>
</reference>
<evidence type="ECO:0000256" key="2">
    <source>
        <dbReference type="ARBA" id="ARBA00022801"/>
    </source>
</evidence>
<sequence>MLNYSKLDPTTGLESRLIDFFNTLDFIIDYAIKEQVDAVIFAGDAYKTRDPSPTQQRGFGERIKRVPKAGIPLIMVVGNHDTPNAEGKANTLDIYSALEVENMWVSRKSELINIPTKSGNLQVITAPWLQKSDFKSLGADLPHFYSKINPAEAAILVGHLEVEGASMGSEKGLAIINDATIPLSLLTDKRLSYVALGHIHKYQNLNPSDNPPVIYSGSPERIDFGEIKEDKGFVMIEILKGIVKYQFVKTPARDFVDIHCSLKPEDNNPTQTVIKEIKKHPLKDCIVKLTIDIPAGIGTDLAMDQVKKALVEAYFIAGISRNLERVNREMLEGGKEMEKLMPLQALQKYWQAKKYDQKRIAELEKYASELLS</sequence>
<dbReference type="PANTHER" id="PTHR30337:SF0">
    <property type="entry name" value="NUCLEASE SBCCD SUBUNIT D"/>
    <property type="match status" value="1"/>
</dbReference>
<dbReference type="CDD" id="cd00840">
    <property type="entry name" value="MPP_Mre11_N"/>
    <property type="match status" value="1"/>
</dbReference>
<dbReference type="InterPro" id="IPR004843">
    <property type="entry name" value="Calcineurin-like_PHP"/>
</dbReference>
<keyword evidence="2" id="KW-0378">Hydrolase</keyword>
<organism evidence="5 6">
    <name type="scientific">Candidatus Daviesbacteria bacterium RIFCSPLOWO2_01_FULL_40_24</name>
    <dbReference type="NCBI Taxonomy" id="1797787"/>
    <lineage>
        <taxon>Bacteria</taxon>
        <taxon>Candidatus Daviesiibacteriota</taxon>
    </lineage>
</organism>
<feature type="domain" description="Calcineurin-like phosphoesterase" evidence="4">
    <location>
        <begin position="21"/>
        <end position="202"/>
    </location>
</feature>
<evidence type="ECO:0000313" key="5">
    <source>
        <dbReference type="EMBL" id="OGE65702.1"/>
    </source>
</evidence>
<evidence type="ECO:0000256" key="1">
    <source>
        <dbReference type="ARBA" id="ARBA00022722"/>
    </source>
</evidence>
<proteinExistence type="predicted"/>
<dbReference type="InterPro" id="IPR050535">
    <property type="entry name" value="DNA_Repair-Maintenance_Comp"/>
</dbReference>
<dbReference type="Gene3D" id="3.60.21.10">
    <property type="match status" value="1"/>
</dbReference>
<keyword evidence="1" id="KW-0540">Nuclease</keyword>
<accession>A0A1F5MK15</accession>
<dbReference type="Pfam" id="PF00149">
    <property type="entry name" value="Metallophos"/>
    <property type="match status" value="1"/>
</dbReference>
<protein>
    <recommendedName>
        <fullName evidence="4">Calcineurin-like phosphoesterase domain-containing protein</fullName>
    </recommendedName>
</protein>
<evidence type="ECO:0000259" key="4">
    <source>
        <dbReference type="Pfam" id="PF00149"/>
    </source>
</evidence>
<dbReference type="AlphaFoldDB" id="A0A1F5MK15"/>
<dbReference type="GO" id="GO:0004527">
    <property type="term" value="F:exonuclease activity"/>
    <property type="evidence" value="ECO:0007669"/>
    <property type="project" value="UniProtKB-KW"/>
</dbReference>
<comment type="caution">
    <text evidence="5">The sequence shown here is derived from an EMBL/GenBank/DDBJ whole genome shotgun (WGS) entry which is preliminary data.</text>
</comment>
<dbReference type="InterPro" id="IPR029052">
    <property type="entry name" value="Metallo-depent_PP-like"/>
</dbReference>
<evidence type="ECO:0000313" key="6">
    <source>
        <dbReference type="Proteomes" id="UP000178017"/>
    </source>
</evidence>
<dbReference type="PANTHER" id="PTHR30337">
    <property type="entry name" value="COMPONENT OF ATP-DEPENDENT DSDNA EXONUCLEASE"/>
    <property type="match status" value="1"/>
</dbReference>
<dbReference type="EMBL" id="MFDO01000011">
    <property type="protein sequence ID" value="OGE65702.1"/>
    <property type="molecule type" value="Genomic_DNA"/>
</dbReference>